<feature type="transmembrane region" description="Helical" evidence="10">
    <location>
        <begin position="317"/>
        <end position="337"/>
    </location>
</feature>
<dbReference type="OrthoDB" id="504708at2759"/>
<organism evidence="13 14">
    <name type="scientific">Ceratopteris richardii</name>
    <name type="common">Triangle waterfern</name>
    <dbReference type="NCBI Taxonomy" id="49495"/>
    <lineage>
        <taxon>Eukaryota</taxon>
        <taxon>Viridiplantae</taxon>
        <taxon>Streptophyta</taxon>
        <taxon>Embryophyta</taxon>
        <taxon>Tracheophyta</taxon>
        <taxon>Polypodiopsida</taxon>
        <taxon>Polypodiidae</taxon>
        <taxon>Polypodiales</taxon>
        <taxon>Pteridineae</taxon>
        <taxon>Pteridaceae</taxon>
        <taxon>Parkerioideae</taxon>
        <taxon>Ceratopteris</taxon>
    </lineage>
</organism>
<dbReference type="OMA" id="WLICISS"/>
<proteinExistence type="inferred from homology"/>
<keyword evidence="14" id="KW-1185">Reference proteome</keyword>
<keyword evidence="7 10" id="KW-1133">Transmembrane helix</keyword>
<dbReference type="PANTHER" id="PTHR30540">
    <property type="entry name" value="OSMOTIC STRESS POTASSIUM TRANSPORTER"/>
    <property type="match status" value="1"/>
</dbReference>
<gene>
    <name evidence="13" type="ORF">KP509_09G023100</name>
</gene>
<dbReference type="PANTHER" id="PTHR30540:SF83">
    <property type="entry name" value="K+ POTASSIUM TRANSPORTER"/>
    <property type="match status" value="1"/>
</dbReference>
<dbReference type="InterPro" id="IPR003855">
    <property type="entry name" value="K+_transporter"/>
</dbReference>
<dbReference type="AlphaFoldDB" id="A0A8T2U4U7"/>
<evidence type="ECO:0000259" key="12">
    <source>
        <dbReference type="Pfam" id="PF22776"/>
    </source>
</evidence>
<keyword evidence="5 10" id="KW-0812">Transmembrane</keyword>
<evidence type="ECO:0000256" key="2">
    <source>
        <dbReference type="ARBA" id="ARBA00008440"/>
    </source>
</evidence>
<feature type="transmembrane region" description="Helical" evidence="10">
    <location>
        <begin position="237"/>
        <end position="262"/>
    </location>
</feature>
<evidence type="ECO:0000259" key="11">
    <source>
        <dbReference type="Pfam" id="PF02705"/>
    </source>
</evidence>
<dbReference type="Proteomes" id="UP000825935">
    <property type="component" value="Chromosome 9"/>
</dbReference>
<feature type="transmembrane region" description="Helical" evidence="10">
    <location>
        <begin position="283"/>
        <end position="305"/>
    </location>
</feature>
<dbReference type="EMBL" id="CM035414">
    <property type="protein sequence ID" value="KAH7428906.1"/>
    <property type="molecule type" value="Genomic_DNA"/>
</dbReference>
<dbReference type="Pfam" id="PF02705">
    <property type="entry name" value="K_trans"/>
    <property type="match status" value="2"/>
</dbReference>
<evidence type="ECO:0000256" key="7">
    <source>
        <dbReference type="ARBA" id="ARBA00022989"/>
    </source>
</evidence>
<evidence type="ECO:0000256" key="9">
    <source>
        <dbReference type="ARBA" id="ARBA00023136"/>
    </source>
</evidence>
<dbReference type="GO" id="GO:0016020">
    <property type="term" value="C:membrane"/>
    <property type="evidence" value="ECO:0007669"/>
    <property type="project" value="UniProtKB-SubCell"/>
</dbReference>
<evidence type="ECO:0000256" key="1">
    <source>
        <dbReference type="ARBA" id="ARBA00004141"/>
    </source>
</evidence>
<feature type="domain" description="K+ potassium transporter integral membrane" evidence="11">
    <location>
        <begin position="93"/>
        <end position="412"/>
    </location>
</feature>
<feature type="transmembrane region" description="Helical" evidence="10">
    <location>
        <begin position="60"/>
        <end position="81"/>
    </location>
</feature>
<evidence type="ECO:0000256" key="6">
    <source>
        <dbReference type="ARBA" id="ARBA00022958"/>
    </source>
</evidence>
<comment type="subcellular location">
    <subcellularLocation>
        <location evidence="1 10">Membrane</location>
        <topology evidence="1 10">Multi-pass membrane protein</topology>
    </subcellularLocation>
</comment>
<accession>A0A8T2U4U7</accession>
<dbReference type="Pfam" id="PF22776">
    <property type="entry name" value="K_trans_C"/>
    <property type="match status" value="1"/>
</dbReference>
<sequence>MDLEAGYSPGAYGATSWRTTLILAYQSFGVVYGDLSISPLYAFKSSLSGTASVDADETEILGVLSLLFWTLTLVPLVKYAFIVLKAHDNGEDLIVLLACVILLGLFALQQCGTQKVAFMFAPIIITWLFCISSIGIYNIFRWNPYIYKGLSPFYIYKFFKVTQRNGWESLGGAVLCITGAEAMFADLGHFSQKSIKLAFISAVYPSLILTYMGQAAFLTQNKHVIEWHFYKSIPLFWPVFVAATLAAMVGSQAIISATFSIVKQCSSLGCFPHVKIIHTSRNIIGQIYVPEMNWILMILCLSVTIGFRSTTLIGHAYGLAVITVMFVTTCLMTLVIIVVWRKNLLLGLLFFFFFGSIEIVYASSCLVKVHEGGWVPLVLALIFMLIMYIWNYGIRKKYEFDIQNQVSMKWLLTLGPSLGVVRVRGMGLIYTELVSGVPSVFSHFVTNLPAFHQIVVFVSIRSIPVPHVQPTERFLLGRIGPKEYRIYRCVVRYGYKDVHETDVNFEDQLVLNMGEFIKNEAKSSASSAASEDSADDRMMVVRTSSHPAVKMVAMVSEIHQDGDRNHSGFQKNIETQNSGSCLNQFQPQRSVRRKQVRFELPESSQMDLSVKEELRELIQAKDAGVAYIMGHSYIKASGSSSLVKKLAINIGFNFLRRNCRGPAVALSIPHTSLIEVGMVYYV</sequence>
<feature type="transmembrane region" description="Helical" evidence="10">
    <location>
        <begin position="93"/>
        <end position="110"/>
    </location>
</feature>
<keyword evidence="3" id="KW-0813">Transport</keyword>
<comment type="caution">
    <text evidence="13">The sequence shown here is derived from an EMBL/GenBank/DDBJ whole genome shotgun (WGS) entry which is preliminary data.</text>
</comment>
<dbReference type="NCBIfam" id="TIGR00794">
    <property type="entry name" value="kup"/>
    <property type="match status" value="1"/>
</dbReference>
<feature type="domain" description="K+ potassium transporter integral membrane" evidence="11">
    <location>
        <begin position="23"/>
        <end position="91"/>
    </location>
</feature>
<evidence type="ECO:0000256" key="4">
    <source>
        <dbReference type="ARBA" id="ARBA00022538"/>
    </source>
</evidence>
<keyword evidence="6 10" id="KW-0630">Potassium</keyword>
<dbReference type="InterPro" id="IPR053951">
    <property type="entry name" value="K_trans_N"/>
</dbReference>
<evidence type="ECO:0000313" key="14">
    <source>
        <dbReference type="Proteomes" id="UP000825935"/>
    </source>
</evidence>
<evidence type="ECO:0000256" key="3">
    <source>
        <dbReference type="ARBA" id="ARBA00022448"/>
    </source>
</evidence>
<reference evidence="13" key="1">
    <citation type="submission" date="2021-08" db="EMBL/GenBank/DDBJ databases">
        <title>WGS assembly of Ceratopteris richardii.</title>
        <authorList>
            <person name="Marchant D.B."/>
            <person name="Chen G."/>
            <person name="Jenkins J."/>
            <person name="Shu S."/>
            <person name="Leebens-Mack J."/>
            <person name="Grimwood J."/>
            <person name="Schmutz J."/>
            <person name="Soltis P."/>
            <person name="Soltis D."/>
            <person name="Chen Z.-H."/>
        </authorList>
    </citation>
    <scope>NUCLEOTIDE SEQUENCE</scope>
    <source>
        <strain evidence="13">Whitten #5841</strain>
        <tissue evidence="13">Leaf</tissue>
    </source>
</reference>
<evidence type="ECO:0000256" key="10">
    <source>
        <dbReference type="RuleBase" id="RU321113"/>
    </source>
</evidence>
<feature type="transmembrane region" description="Helical" evidence="10">
    <location>
        <begin position="344"/>
        <end position="362"/>
    </location>
</feature>
<keyword evidence="9 10" id="KW-0472">Membrane</keyword>
<comment type="caution">
    <text evidence="10">Lacks conserved residue(s) required for the propagation of feature annotation.</text>
</comment>
<name>A0A8T2U4U7_CERRI</name>
<keyword evidence="8 10" id="KW-0406">Ion transport</keyword>
<feature type="transmembrane region" description="Helical" evidence="10">
    <location>
        <begin position="374"/>
        <end position="394"/>
    </location>
</feature>
<comment type="similarity">
    <text evidence="2 10">Belongs to the HAK/KUP transporter (TC 2.A.72.3) family.</text>
</comment>
<dbReference type="InterPro" id="IPR053952">
    <property type="entry name" value="K_trans_C"/>
</dbReference>
<feature type="domain" description="K+ potassium transporter C-terminal" evidence="12">
    <location>
        <begin position="425"/>
        <end position="680"/>
    </location>
</feature>
<comment type="function">
    <text evidence="10">Potassium transporter.</text>
</comment>
<keyword evidence="4 10" id="KW-0633">Potassium transport</keyword>
<evidence type="ECO:0000313" key="13">
    <source>
        <dbReference type="EMBL" id="KAH7428906.1"/>
    </source>
</evidence>
<evidence type="ECO:0000256" key="8">
    <source>
        <dbReference type="ARBA" id="ARBA00023065"/>
    </source>
</evidence>
<feature type="transmembrane region" description="Helical" evidence="10">
    <location>
        <begin position="197"/>
        <end position="217"/>
    </location>
</feature>
<dbReference type="GO" id="GO:0015079">
    <property type="term" value="F:potassium ion transmembrane transporter activity"/>
    <property type="evidence" value="ECO:0007669"/>
    <property type="project" value="UniProtKB-UniRule"/>
</dbReference>
<feature type="transmembrane region" description="Helical" evidence="10">
    <location>
        <begin position="116"/>
        <end position="140"/>
    </location>
</feature>
<protein>
    <recommendedName>
        <fullName evidence="10">Potassium transporter</fullName>
    </recommendedName>
</protein>
<evidence type="ECO:0000256" key="5">
    <source>
        <dbReference type="ARBA" id="ARBA00022692"/>
    </source>
</evidence>